<comment type="caution">
    <text evidence="13">The sequence shown here is derived from an EMBL/GenBank/DDBJ whole genome shotgun (WGS) entry which is preliminary data.</text>
</comment>
<reference evidence="13 14" key="1">
    <citation type="submission" date="2020-08" db="EMBL/GenBank/DDBJ databases">
        <authorList>
            <person name="Koutsovoulos G."/>
            <person name="Danchin GJ E."/>
        </authorList>
    </citation>
    <scope>NUCLEOTIDE SEQUENCE [LARGE SCALE GENOMIC DNA]</scope>
</reference>
<keyword evidence="12" id="KW-1133">Transmembrane helix</keyword>
<evidence type="ECO:0000256" key="4">
    <source>
        <dbReference type="ARBA" id="ARBA00022622"/>
    </source>
</evidence>
<evidence type="ECO:0000256" key="6">
    <source>
        <dbReference type="ARBA" id="ARBA00022974"/>
    </source>
</evidence>
<dbReference type="PANTHER" id="PTHR10822">
    <property type="entry name" value="GLYPICAN"/>
    <property type="match status" value="1"/>
</dbReference>
<evidence type="ECO:0000256" key="7">
    <source>
        <dbReference type="ARBA" id="ARBA00023136"/>
    </source>
</evidence>
<name>A0A6V7UCI6_MELEN</name>
<dbReference type="GO" id="GO:1905475">
    <property type="term" value="P:regulation of protein localization to membrane"/>
    <property type="evidence" value="ECO:0007669"/>
    <property type="project" value="TreeGrafter"/>
</dbReference>
<evidence type="ECO:0000256" key="11">
    <source>
        <dbReference type="RuleBase" id="RU003518"/>
    </source>
</evidence>
<dbReference type="InterPro" id="IPR001863">
    <property type="entry name" value="Glypican"/>
</dbReference>
<sequence length="578" mass="67924">MVIINQTTTKTNFSKIITIFMTSIFPFLFGITMGQSTCVFLKQKYPQFLLYNVPDEPRRASNLSICQSNTPTCCTSQMEEEFSLLTETEFNQNVKSQIRLIHQFFSYSATNFKNHFKEGFNNSMAALRKIFRRTYGQFYVQNKQIFNKFVNDSLLVFEQGNGCFIEALQQLFKRIFLTEFSLLNPLRSIDKEKQQILNCILSLFPILRPFGSGPEAISQLTGRAFRIWSSTIIALEQISQNLQVLEKNFSTPKSCLPQLIQIRHCGICTGGDPSFRPCAGLCQKVYHECINELLVLDGQWRILIDVLIEISSYLHVHNPYLVFRPLPAQISDAIMYYQERGEIISNQIIFRCYGENFEKLALREKRENEETDREKERERKENNFDYCNYSDFNSFDKRRTKKLDYINFKTFNLKARRTKIAVEQFKDRLLNIRGMWHSFPRLICREGGIQAKPGEKCWNGENFYFEDVQSKIRENATINGNNNATKTMLQIQKTVEYLVRQNEELFLLEAIRQRNVENNEKNSEDEKVINYWDEETNWDVERLEGSKVKRNRAATTRIYQINILLFSIFVIIIINFVL</sequence>
<feature type="transmembrane region" description="Helical" evidence="12">
    <location>
        <begin position="16"/>
        <end position="41"/>
    </location>
</feature>
<evidence type="ECO:0000256" key="3">
    <source>
        <dbReference type="ARBA" id="ARBA00022475"/>
    </source>
</evidence>
<evidence type="ECO:0000313" key="13">
    <source>
        <dbReference type="EMBL" id="CAD2153732.1"/>
    </source>
</evidence>
<dbReference type="GO" id="GO:0090263">
    <property type="term" value="P:positive regulation of canonical Wnt signaling pathway"/>
    <property type="evidence" value="ECO:0007669"/>
    <property type="project" value="TreeGrafter"/>
</dbReference>
<comment type="subcellular location">
    <subcellularLocation>
        <location evidence="1">Cell membrane</location>
        <topology evidence="1">Lipid-anchor</topology>
        <topology evidence="1">GPI-anchor</topology>
    </subcellularLocation>
</comment>
<keyword evidence="9" id="KW-0357">Heparan sulfate</keyword>
<evidence type="ECO:0000256" key="10">
    <source>
        <dbReference type="ARBA" id="ARBA00023288"/>
    </source>
</evidence>
<feature type="transmembrane region" description="Helical" evidence="12">
    <location>
        <begin position="558"/>
        <end position="577"/>
    </location>
</feature>
<dbReference type="EMBL" id="CAJEWN010000054">
    <property type="protein sequence ID" value="CAD2153732.1"/>
    <property type="molecule type" value="Genomic_DNA"/>
</dbReference>
<dbReference type="GO" id="GO:0005576">
    <property type="term" value="C:extracellular region"/>
    <property type="evidence" value="ECO:0007669"/>
    <property type="project" value="TreeGrafter"/>
</dbReference>
<evidence type="ECO:0000256" key="5">
    <source>
        <dbReference type="ARBA" id="ARBA00022729"/>
    </source>
</evidence>
<dbReference type="AlphaFoldDB" id="A0A6V7UCI6"/>
<keyword evidence="4" id="KW-0336">GPI-anchor</keyword>
<proteinExistence type="inferred from homology"/>
<keyword evidence="3" id="KW-1003">Cell membrane</keyword>
<keyword evidence="12" id="KW-0812">Transmembrane</keyword>
<keyword evidence="10" id="KW-0449">Lipoprotein</keyword>
<protein>
    <submittedName>
        <fullName evidence="13">Uncharacterized protein</fullName>
    </submittedName>
</protein>
<keyword evidence="6" id="KW-0654">Proteoglycan</keyword>
<dbReference type="Pfam" id="PF01153">
    <property type="entry name" value="Glypican"/>
    <property type="match status" value="1"/>
</dbReference>
<keyword evidence="8" id="KW-0325">Glycoprotein</keyword>
<keyword evidence="7 12" id="KW-0472">Membrane</keyword>
<organism evidence="13 14">
    <name type="scientific">Meloidogyne enterolobii</name>
    <name type="common">Root-knot nematode worm</name>
    <name type="synonym">Meloidogyne mayaguensis</name>
    <dbReference type="NCBI Taxonomy" id="390850"/>
    <lineage>
        <taxon>Eukaryota</taxon>
        <taxon>Metazoa</taxon>
        <taxon>Ecdysozoa</taxon>
        <taxon>Nematoda</taxon>
        <taxon>Chromadorea</taxon>
        <taxon>Rhabditida</taxon>
        <taxon>Tylenchina</taxon>
        <taxon>Tylenchomorpha</taxon>
        <taxon>Tylenchoidea</taxon>
        <taxon>Meloidogynidae</taxon>
        <taxon>Meloidogyninae</taxon>
        <taxon>Meloidogyne</taxon>
    </lineage>
</organism>
<accession>A0A6V7UCI6</accession>
<evidence type="ECO:0000256" key="8">
    <source>
        <dbReference type="ARBA" id="ARBA00023180"/>
    </source>
</evidence>
<evidence type="ECO:0000256" key="12">
    <source>
        <dbReference type="SAM" id="Phobius"/>
    </source>
</evidence>
<gene>
    <name evidence="13" type="ORF">MENT_LOCUS11223</name>
</gene>
<evidence type="ECO:0000313" key="14">
    <source>
        <dbReference type="Proteomes" id="UP000580250"/>
    </source>
</evidence>
<dbReference type="OrthoDB" id="5862564at2759"/>
<comment type="similarity">
    <text evidence="2 11">Belongs to the glypican family.</text>
</comment>
<dbReference type="GO" id="GO:0005886">
    <property type="term" value="C:plasma membrane"/>
    <property type="evidence" value="ECO:0007669"/>
    <property type="project" value="UniProtKB-SubCell"/>
</dbReference>
<dbReference type="GO" id="GO:0098552">
    <property type="term" value="C:side of membrane"/>
    <property type="evidence" value="ECO:0007669"/>
    <property type="project" value="UniProtKB-KW"/>
</dbReference>
<dbReference type="GO" id="GO:0009986">
    <property type="term" value="C:cell surface"/>
    <property type="evidence" value="ECO:0007669"/>
    <property type="project" value="TreeGrafter"/>
</dbReference>
<dbReference type="GO" id="GO:0016477">
    <property type="term" value="P:cell migration"/>
    <property type="evidence" value="ECO:0007669"/>
    <property type="project" value="TreeGrafter"/>
</dbReference>
<keyword evidence="5" id="KW-0732">Signal</keyword>
<evidence type="ECO:0000256" key="2">
    <source>
        <dbReference type="ARBA" id="ARBA00010260"/>
    </source>
</evidence>
<evidence type="ECO:0000256" key="1">
    <source>
        <dbReference type="ARBA" id="ARBA00004609"/>
    </source>
</evidence>
<evidence type="ECO:0000256" key="9">
    <source>
        <dbReference type="ARBA" id="ARBA00023207"/>
    </source>
</evidence>
<dbReference type="PANTHER" id="PTHR10822:SF29">
    <property type="entry name" value="DIVISION ABNORMALLY DELAYED PROTEIN"/>
    <property type="match status" value="1"/>
</dbReference>
<dbReference type="Proteomes" id="UP000580250">
    <property type="component" value="Unassembled WGS sequence"/>
</dbReference>